<dbReference type="GeneID" id="59351264"/>
<keyword evidence="1" id="KW-1133">Transmembrane helix</keyword>
<keyword evidence="1" id="KW-0472">Membrane</keyword>
<comment type="caution">
    <text evidence="2">The sequence shown here is derived from an EMBL/GenBank/DDBJ whole genome shotgun (WGS) entry which is preliminary data.</text>
</comment>
<evidence type="ECO:0000313" key="3">
    <source>
        <dbReference type="Proteomes" id="UP000636479"/>
    </source>
</evidence>
<dbReference type="RefSeq" id="XP_037214716.1">
    <property type="nucleotide sequence ID" value="XM_037368748.1"/>
</dbReference>
<feature type="transmembrane region" description="Helical" evidence="1">
    <location>
        <begin position="48"/>
        <end position="65"/>
    </location>
</feature>
<protein>
    <submittedName>
        <fullName evidence="2">Capsular associated protein</fullName>
    </submittedName>
</protein>
<evidence type="ECO:0000313" key="2">
    <source>
        <dbReference type="EMBL" id="KAF7291989.1"/>
    </source>
</evidence>
<sequence>MTDERRPRLQRSPFAALLHSHRIYLLFSAFSLATAVFVALRLGFFSTLFVYFPLVVLCVPALTLFDASDVRNIRAWSKRRRTRFALCIGWCAFLLLAPAYPLSGRSSYMNSRSPTHLPRLPKLPDGGNHTYFIAANLYDYGPHLPYWTRQLHLLIDHLGPLNVFVSIYESNSHDRTKALLKKFQGELSRSSVRNRVLMEEDGRRRQGWQSNGHERVRYMADMRNRAMEPLADGLRGKQFDKVVFFNDIYFEWTSIVRLLATKEGNFDLACALDFDGIGLYDTWVIRDSCGHRTKEIWPYFASDSVAVETLRREDPVEVATCWNGVAAFDAHWFRHSNGTSHIPAGPPLAFRADSTCTESECLLIGFDMHIRTKPQRPRIYVNPQVNVAYTPQNWLYYIKIKHLSITRPWRILWEDWIAHGLFWWVSDRYWLTNEGCPFVQEGLVKASHCLP</sequence>
<organism evidence="2 3">
    <name type="scientific">Mycena indigotica</name>
    <dbReference type="NCBI Taxonomy" id="2126181"/>
    <lineage>
        <taxon>Eukaryota</taxon>
        <taxon>Fungi</taxon>
        <taxon>Dikarya</taxon>
        <taxon>Basidiomycota</taxon>
        <taxon>Agaricomycotina</taxon>
        <taxon>Agaricomycetes</taxon>
        <taxon>Agaricomycetidae</taxon>
        <taxon>Agaricales</taxon>
        <taxon>Marasmiineae</taxon>
        <taxon>Mycenaceae</taxon>
        <taxon>Mycena</taxon>
    </lineage>
</organism>
<evidence type="ECO:0000256" key="1">
    <source>
        <dbReference type="SAM" id="Phobius"/>
    </source>
</evidence>
<dbReference type="EMBL" id="JACAZF010000012">
    <property type="protein sequence ID" value="KAF7291989.1"/>
    <property type="molecule type" value="Genomic_DNA"/>
</dbReference>
<reference evidence="2" key="1">
    <citation type="submission" date="2020-05" db="EMBL/GenBank/DDBJ databases">
        <title>Mycena genomes resolve the evolution of fungal bioluminescence.</title>
        <authorList>
            <person name="Tsai I.J."/>
        </authorList>
    </citation>
    <scope>NUCLEOTIDE SEQUENCE</scope>
    <source>
        <strain evidence="2">171206Taipei</strain>
    </source>
</reference>
<name>A0A8H6VSB2_9AGAR</name>
<keyword evidence="3" id="KW-1185">Reference proteome</keyword>
<dbReference type="PANTHER" id="PTHR34144">
    <property type="entry name" value="CHROMOSOME 8, WHOLE GENOME SHOTGUN SEQUENCE"/>
    <property type="match status" value="1"/>
</dbReference>
<accession>A0A8H6VSB2</accession>
<dbReference type="Proteomes" id="UP000636479">
    <property type="component" value="Unassembled WGS sequence"/>
</dbReference>
<feature type="transmembrane region" description="Helical" evidence="1">
    <location>
        <begin position="85"/>
        <end position="103"/>
    </location>
</feature>
<gene>
    <name evidence="2" type="ORF">MIND_01224600</name>
</gene>
<feature type="transmembrane region" description="Helical" evidence="1">
    <location>
        <begin position="21"/>
        <end position="42"/>
    </location>
</feature>
<dbReference type="OrthoDB" id="262547at2759"/>
<proteinExistence type="predicted"/>
<dbReference type="PANTHER" id="PTHR34144:SF7">
    <property type="entry name" value="EXPORT PROTEIN (CAP59), PUTATIVE (AFU_ORTHOLOGUE AFUA_7G05020)-RELATED"/>
    <property type="match status" value="1"/>
</dbReference>
<dbReference type="InterPro" id="IPR021047">
    <property type="entry name" value="Mannosyltransferase_CMT1"/>
</dbReference>
<dbReference type="AlphaFoldDB" id="A0A8H6VSB2"/>
<keyword evidence="1" id="KW-0812">Transmembrane</keyword>
<dbReference type="Pfam" id="PF11735">
    <property type="entry name" value="CAP59_mtransfer"/>
    <property type="match status" value="1"/>
</dbReference>